<feature type="region of interest" description="Disordered" evidence="1">
    <location>
        <begin position="79"/>
        <end position="98"/>
    </location>
</feature>
<dbReference type="Proteomes" id="UP000595437">
    <property type="component" value="Chromosome 1"/>
</dbReference>
<organism evidence="2 3">
    <name type="scientific">Caligus rogercresseyi</name>
    <name type="common">Sea louse</name>
    <dbReference type="NCBI Taxonomy" id="217165"/>
    <lineage>
        <taxon>Eukaryota</taxon>
        <taxon>Metazoa</taxon>
        <taxon>Ecdysozoa</taxon>
        <taxon>Arthropoda</taxon>
        <taxon>Crustacea</taxon>
        <taxon>Multicrustacea</taxon>
        <taxon>Hexanauplia</taxon>
        <taxon>Copepoda</taxon>
        <taxon>Siphonostomatoida</taxon>
        <taxon>Caligidae</taxon>
        <taxon>Caligus</taxon>
    </lineage>
</organism>
<protein>
    <submittedName>
        <fullName evidence="2">Uncharacterized protein</fullName>
    </submittedName>
</protein>
<keyword evidence="3" id="KW-1185">Reference proteome</keyword>
<sequence>MCPDCTQEERLLLSDETEYLETLRSLSSARVVVCSNYCLTAGLLMHKESILVPQLSEGLDEEPSPDLLNLLRIEGTSNCGPGTHLRPTHPLADTLIRR</sequence>
<evidence type="ECO:0000256" key="1">
    <source>
        <dbReference type="SAM" id="MobiDB-lite"/>
    </source>
</evidence>
<dbReference type="AlphaFoldDB" id="A0A7T8KHY0"/>
<proteinExistence type="predicted"/>
<accession>A0A7T8KHY0</accession>
<evidence type="ECO:0000313" key="2">
    <source>
        <dbReference type="EMBL" id="QQP56141.1"/>
    </source>
</evidence>
<evidence type="ECO:0000313" key="3">
    <source>
        <dbReference type="Proteomes" id="UP000595437"/>
    </source>
</evidence>
<dbReference type="EMBL" id="CP045890">
    <property type="protein sequence ID" value="QQP56141.1"/>
    <property type="molecule type" value="Genomic_DNA"/>
</dbReference>
<gene>
    <name evidence="2" type="ORF">FKW44_000704</name>
</gene>
<name>A0A7T8KHY0_CALRO</name>
<reference evidence="3" key="1">
    <citation type="submission" date="2021-01" db="EMBL/GenBank/DDBJ databases">
        <title>Caligus Genome Assembly.</title>
        <authorList>
            <person name="Gallardo-Escarate C."/>
        </authorList>
    </citation>
    <scope>NUCLEOTIDE SEQUENCE [LARGE SCALE GENOMIC DNA]</scope>
</reference>